<keyword evidence="7" id="KW-0100">Branched-chain amino acid biosynthesis</keyword>
<dbReference type="RefSeq" id="WP_168886724.1">
    <property type="nucleotide sequence ID" value="NZ_JABAHY010000002.1"/>
</dbReference>
<name>A0A7X8TI94_9MICC</name>
<organism evidence="10 11">
    <name type="scientific">Nesterenkonia sedimenti</name>
    <dbReference type="NCBI Taxonomy" id="1463632"/>
    <lineage>
        <taxon>Bacteria</taxon>
        <taxon>Bacillati</taxon>
        <taxon>Actinomycetota</taxon>
        <taxon>Actinomycetes</taxon>
        <taxon>Micrococcales</taxon>
        <taxon>Micrococcaceae</taxon>
        <taxon>Nesterenkonia</taxon>
    </lineage>
</organism>
<evidence type="ECO:0000256" key="1">
    <source>
        <dbReference type="ARBA" id="ARBA00006486"/>
    </source>
</evidence>
<dbReference type="GO" id="GO:0009082">
    <property type="term" value="P:branched-chain amino acid biosynthetic process"/>
    <property type="evidence" value="ECO:0007669"/>
    <property type="project" value="UniProtKB-KW"/>
</dbReference>
<keyword evidence="3" id="KW-0479">Metal-binding</keyword>
<keyword evidence="7" id="KW-0028">Amino-acid biosynthesis</keyword>
<accession>A0A7X8TI94</accession>
<evidence type="ECO:0000256" key="3">
    <source>
        <dbReference type="ARBA" id="ARBA00022723"/>
    </source>
</evidence>
<evidence type="ECO:0000259" key="9">
    <source>
        <dbReference type="Pfam" id="PF24877"/>
    </source>
</evidence>
<evidence type="ECO:0000259" key="8">
    <source>
        <dbReference type="Pfam" id="PF00920"/>
    </source>
</evidence>
<evidence type="ECO:0000256" key="4">
    <source>
        <dbReference type="ARBA" id="ARBA00023004"/>
    </source>
</evidence>
<dbReference type="GO" id="GO:0046872">
    <property type="term" value="F:metal ion binding"/>
    <property type="evidence" value="ECO:0007669"/>
    <property type="project" value="UniProtKB-KW"/>
</dbReference>
<dbReference type="InterPro" id="IPR000581">
    <property type="entry name" value="ILV_EDD_N"/>
</dbReference>
<comment type="caution">
    <text evidence="10">The sequence shown here is derived from an EMBL/GenBank/DDBJ whole genome shotgun (WGS) entry which is preliminary data.</text>
</comment>
<evidence type="ECO:0000313" key="10">
    <source>
        <dbReference type="EMBL" id="NLS09243.1"/>
    </source>
</evidence>
<dbReference type="GO" id="GO:0051537">
    <property type="term" value="F:2 iron, 2 sulfur cluster binding"/>
    <property type="evidence" value="ECO:0007669"/>
    <property type="project" value="UniProtKB-KW"/>
</dbReference>
<dbReference type="SUPFAM" id="SSF143975">
    <property type="entry name" value="IlvD/EDD N-terminal domain-like"/>
    <property type="match status" value="1"/>
</dbReference>
<keyword evidence="2" id="KW-0001">2Fe-2S</keyword>
<dbReference type="PROSITE" id="PS00886">
    <property type="entry name" value="ILVD_EDD_1"/>
    <property type="match status" value="1"/>
</dbReference>
<proteinExistence type="inferred from homology"/>
<dbReference type="InterPro" id="IPR037237">
    <property type="entry name" value="IlvD/EDD_N"/>
</dbReference>
<comment type="similarity">
    <text evidence="1">Belongs to the IlvD/Edd family.</text>
</comment>
<keyword evidence="5" id="KW-0411">Iron-sulfur</keyword>
<feature type="domain" description="Dihydroxy-acid/6-phosphogluconate dehydratase N-terminal" evidence="8">
    <location>
        <begin position="42"/>
        <end position="351"/>
    </location>
</feature>
<dbReference type="Pfam" id="PF00920">
    <property type="entry name" value="ILVD_EDD_N"/>
    <property type="match status" value="1"/>
</dbReference>
<evidence type="ECO:0000256" key="2">
    <source>
        <dbReference type="ARBA" id="ARBA00022714"/>
    </source>
</evidence>
<evidence type="ECO:0000313" key="11">
    <source>
        <dbReference type="Proteomes" id="UP000523139"/>
    </source>
</evidence>
<dbReference type="SUPFAM" id="SSF52016">
    <property type="entry name" value="LeuD/IlvD-like"/>
    <property type="match status" value="1"/>
</dbReference>
<dbReference type="NCBIfam" id="NF004784">
    <property type="entry name" value="PRK06131.1"/>
    <property type="match status" value="1"/>
</dbReference>
<dbReference type="Gene3D" id="3.50.30.80">
    <property type="entry name" value="IlvD/EDD C-terminal domain-like"/>
    <property type="match status" value="1"/>
</dbReference>
<dbReference type="InterPro" id="IPR042096">
    <property type="entry name" value="Dihydro-acid_dehy_C"/>
</dbReference>
<feature type="domain" description="Dihydroxy-acid/6-phosphogluconate dehydratase C-terminal" evidence="9">
    <location>
        <begin position="364"/>
        <end position="555"/>
    </location>
</feature>
<dbReference type="Pfam" id="PF24877">
    <property type="entry name" value="ILV_EDD_C"/>
    <property type="match status" value="1"/>
</dbReference>
<dbReference type="GO" id="GO:0016836">
    <property type="term" value="F:hydro-lyase activity"/>
    <property type="evidence" value="ECO:0007669"/>
    <property type="project" value="UniProtKB-ARBA"/>
</dbReference>
<gene>
    <name evidence="10" type="ORF">HGQ17_04325</name>
</gene>
<dbReference type="Proteomes" id="UP000523139">
    <property type="component" value="Unassembled WGS sequence"/>
</dbReference>
<keyword evidence="4" id="KW-0408">Iron</keyword>
<dbReference type="InterPro" id="IPR056740">
    <property type="entry name" value="ILV_EDD_C"/>
</dbReference>
<dbReference type="InterPro" id="IPR020558">
    <property type="entry name" value="DiOHA_6PGluconate_deHydtase_CS"/>
</dbReference>
<dbReference type="PANTHER" id="PTHR43183">
    <property type="entry name" value="HYPOTHETICAL DIHYDROXYACID DEHYDRATASE (EUROFUNG)-RELATED"/>
    <property type="match status" value="1"/>
</dbReference>
<evidence type="ECO:0000256" key="5">
    <source>
        <dbReference type="ARBA" id="ARBA00023014"/>
    </source>
</evidence>
<evidence type="ECO:0000256" key="6">
    <source>
        <dbReference type="ARBA" id="ARBA00023239"/>
    </source>
</evidence>
<keyword evidence="11" id="KW-1185">Reference proteome</keyword>
<dbReference type="AlphaFoldDB" id="A0A7X8TI94"/>
<keyword evidence="6" id="KW-0456">Lyase</keyword>
<dbReference type="EMBL" id="JABAHY010000002">
    <property type="protein sequence ID" value="NLS09243.1"/>
    <property type="molecule type" value="Genomic_DNA"/>
</dbReference>
<dbReference type="PANTHER" id="PTHR43183:SF1">
    <property type="entry name" value="HYPOTHETICAL DIHYDROXY-ACID DEHYDRATASE (EUROFUNG)-RELATED"/>
    <property type="match status" value="1"/>
</dbReference>
<sequence length="570" mass="60370">MSQRDVSSAGGRLFTAEGQDGLLHRAFLRGGGFSYDDVRRTPVIGIANSTSDLNPCNKGLSDLIDHVKRGVRDAGGLALEFPTISISEPYTRPTSMYLRNLMSMDIEEAVTTAPIDGVVLMGGCDKTVPAQIMGAVSANKPSLMVTAGPRPVSCHRGQEPFTVDDAWDFFDRHRAGEVDDQEWEEFEGNLNTGVGTCNVMGTASSMAAVAEVLGFALPGSALAEAAAQKRRDIAYRTGFEAVHAVQRNQSPQALISMASLENAFRTVTALGGSTNTVIHLEAIAGRAGLQIGVENFRRWSAQTPHLANVRPGGVCTLPELDAAGGVAAVLHRIQDLLHLETLTAQGGTLGDVLAETLPAANPAIAERDHPLSPRGPLVMLQGNLAPGGAVLKTAGVGDPTLFKHRGKAVVFNGLEDLNARIDDPDLEVTPDSILVLRGLGPVGAPGMPEVGHIPIPTKLHKQGVRDMVRISDARMSGTSTGAVVLHTSPEAAVGGPLAYLRDGDEITLDAENGRIDHGVDPEEFAARAPYAPPPKPIRGFAKLHAEHVLQAEHGCDFDFLRHALPVEDRN</sequence>
<dbReference type="InterPro" id="IPR052352">
    <property type="entry name" value="Sugar_Degrad_Dehydratases"/>
</dbReference>
<protein>
    <submittedName>
        <fullName evidence="10">Dihydroxy-acid dehydratase</fullName>
    </submittedName>
</protein>
<evidence type="ECO:0000256" key="7">
    <source>
        <dbReference type="ARBA" id="ARBA00023304"/>
    </source>
</evidence>
<reference evidence="10 11" key="1">
    <citation type="submission" date="2020-04" db="EMBL/GenBank/DDBJ databases">
        <title>Nesterenkonia sp. nov., isolated from marine sediment.</title>
        <authorList>
            <person name="Zhang G."/>
        </authorList>
    </citation>
    <scope>NUCLEOTIDE SEQUENCE [LARGE SCALE GENOMIC DNA]</scope>
    <source>
        <strain evidence="10 11">MY13</strain>
    </source>
</reference>